<dbReference type="Gene3D" id="1.20.5.440">
    <property type="entry name" value="ATP synthase delta/epsilon subunit, C-terminal domain"/>
    <property type="match status" value="1"/>
</dbReference>
<keyword evidence="1" id="KW-0139">CF(1)</keyword>
<evidence type="ECO:0000256" key="1">
    <source>
        <dbReference type="ARBA" id="ARBA00023196"/>
    </source>
</evidence>
<reference evidence="4" key="1">
    <citation type="journal article" date="2015" name="Nature">
        <title>Complex archaea that bridge the gap between prokaryotes and eukaryotes.</title>
        <authorList>
            <person name="Spang A."/>
            <person name="Saw J.H."/>
            <person name="Jorgensen S.L."/>
            <person name="Zaremba-Niedzwiedzka K."/>
            <person name="Martijn J."/>
            <person name="Lind A.E."/>
            <person name="van Eijk R."/>
            <person name="Schleper C."/>
            <person name="Guy L."/>
            <person name="Ettema T.J."/>
        </authorList>
    </citation>
    <scope>NUCLEOTIDE SEQUENCE</scope>
</reference>
<sequence>IERAIEARKRALEMIKKKEHVDEARAEAALERAAARIHITEHIGSGRK</sequence>
<protein>
    <recommendedName>
        <fullName evidence="3">ATP synthase epsilon subunit C-terminal domain-containing protein</fullName>
    </recommendedName>
</protein>
<feature type="non-terminal residue" evidence="4">
    <location>
        <position position="1"/>
    </location>
</feature>
<dbReference type="InterPro" id="IPR020547">
    <property type="entry name" value="ATP_synth_F1_esu_C"/>
</dbReference>
<dbReference type="Pfam" id="PF00401">
    <property type="entry name" value="ATP-synt_DE"/>
    <property type="match status" value="1"/>
</dbReference>
<keyword evidence="2" id="KW-0066">ATP synthesis</keyword>
<name>A0A0F9AQ09_9ZZZZ</name>
<dbReference type="GO" id="GO:0006754">
    <property type="term" value="P:ATP biosynthetic process"/>
    <property type="evidence" value="ECO:0007669"/>
    <property type="project" value="UniProtKB-KW"/>
</dbReference>
<dbReference type="EMBL" id="LAZR01041556">
    <property type="protein sequence ID" value="KKL11674.1"/>
    <property type="molecule type" value="Genomic_DNA"/>
</dbReference>
<dbReference type="InterPro" id="IPR036794">
    <property type="entry name" value="ATP_F1_dsu/esu_C_sf"/>
</dbReference>
<gene>
    <name evidence="4" type="ORF">LCGC14_2543430</name>
</gene>
<feature type="domain" description="ATP synthase epsilon subunit C-terminal" evidence="3">
    <location>
        <begin position="2"/>
        <end position="40"/>
    </location>
</feature>
<evidence type="ECO:0000256" key="2">
    <source>
        <dbReference type="ARBA" id="ARBA00023310"/>
    </source>
</evidence>
<dbReference type="GO" id="GO:0045259">
    <property type="term" value="C:proton-transporting ATP synthase complex"/>
    <property type="evidence" value="ECO:0007669"/>
    <property type="project" value="UniProtKB-KW"/>
</dbReference>
<accession>A0A0F9AQ09</accession>
<dbReference type="AlphaFoldDB" id="A0A0F9AQ09"/>
<evidence type="ECO:0000313" key="4">
    <source>
        <dbReference type="EMBL" id="KKL11674.1"/>
    </source>
</evidence>
<evidence type="ECO:0000259" key="3">
    <source>
        <dbReference type="Pfam" id="PF00401"/>
    </source>
</evidence>
<dbReference type="SUPFAM" id="SSF46604">
    <property type="entry name" value="Epsilon subunit of F1F0-ATP synthase C-terminal domain"/>
    <property type="match status" value="1"/>
</dbReference>
<organism evidence="4">
    <name type="scientific">marine sediment metagenome</name>
    <dbReference type="NCBI Taxonomy" id="412755"/>
    <lineage>
        <taxon>unclassified sequences</taxon>
        <taxon>metagenomes</taxon>
        <taxon>ecological metagenomes</taxon>
    </lineage>
</organism>
<comment type="caution">
    <text evidence="4">The sequence shown here is derived from an EMBL/GenBank/DDBJ whole genome shotgun (WGS) entry which is preliminary data.</text>
</comment>
<proteinExistence type="predicted"/>